<sequence length="1169" mass="128503">MRNFAVTLACLFVFSGLASATDVQVAPQVAVSAAQSERDARFRSLCASLAQRVKTYNARIEAESLAGEKLGSAGHDFVPSQSQLESLASKQQPAEVDAVTLAVDLIHIAERAPSLYQSILADVGLRTALVSMEAEFGVPFFATKESNKAAVDLVDDLAELAARGLVPDETPAAPGDSTLAEFKRPNELATRAELDDKLSATRAKLMEADQTPLPKYYTARRLREAVMFVLPRLTASGRAESTSLMERLMQYMNDHGQLFAYDLLRQFATAEQPDHALTTRLGELYISQHCASPAAARFTCLNVLTFLSMHYHDLHQEDNVKTTQFRLAQMLDGNAKLQLLMQSSERDPDKVSGQLMQVLGELEDVVPPLDSVFDGSLQQIWTRLHEWQATSYWVTKTAHGQRSRLLSLVPPKRGFMGMDEETTAAVLLGGGFSTALELGDTRTALEAVDIFRVLSEEMIKEHSQMEAANVVKLHSMADVMELGVLAVTKRWKHLETLAQRIQSNVAPQRSTDWQPVDIVPCMPGIMVPGSFEAENQQSYFEDLFFAAFQLEADAAIHFKKQLPSPRIRKLFEHDVLELFRVPSNRSSTRMFRTEHDEERQDPLSPAQFLANWPRFSKLLEHRAGERKSLAHVATCLLIRPELKPALVTAFVNADVETRAQLSDALNQLLDDSGLANSRSKPLADGEFQLLQIGAMLQADNGISAATARAVFTDEKTREKVRRAEGRWSQLGDRLVTFQGFASIFRSTQFGDMSELLDVATADPKAYERYEELKQQGTVTLKELNGVLRAGEAAVLFMPAEKRLLAVVIRPEGATLFRIDIPRSQLQTGTDQLLASLRFTTQGGRTLPAPFRADRAWALYRTVVRPLEKELAGLTTVYLIGGAELSRIPFQALVTAPPPSQSHLTFASYRSMKWLGDRYAFVSVPSVHALKFMERHQSQEMGKLLGIGEPSVAVKTLKELRLDGMPETGRLLQRTNRSDDHVPLLGRQASIAGLADASQAGKLAASDILLINSHTLPAGAGEHYGTREAAIVLAPSSGKSDSTFDLLDSSRVMELNFAVRVVMLLACETAGGRSTEDPQPYAGLVNAFFYAGADTVLATNQPVDESTTADLAVSFLKGIRDDRLSSAAALQKAVANIRCTDSAVSCTVSERSVRAHPGYWSQFILVGSGR</sequence>
<feature type="domain" description="CHAT" evidence="2">
    <location>
        <begin position="856"/>
        <end position="1167"/>
    </location>
</feature>
<dbReference type="InterPro" id="IPR024983">
    <property type="entry name" value="CHAT_dom"/>
</dbReference>
<dbReference type="RefSeq" id="WP_161082046.1">
    <property type="nucleotide sequence ID" value="NZ_WWCX01000001.1"/>
</dbReference>
<dbReference type="Pfam" id="PF12770">
    <property type="entry name" value="CHAT"/>
    <property type="match status" value="1"/>
</dbReference>
<comment type="caution">
    <text evidence="3">The sequence shown here is derived from an EMBL/GenBank/DDBJ whole genome shotgun (WGS) entry which is preliminary data.</text>
</comment>
<evidence type="ECO:0000313" key="4">
    <source>
        <dbReference type="Proteomes" id="UP000447355"/>
    </source>
</evidence>
<evidence type="ECO:0000256" key="1">
    <source>
        <dbReference type="SAM" id="SignalP"/>
    </source>
</evidence>
<proteinExistence type="predicted"/>
<protein>
    <submittedName>
        <fullName evidence="3">CHAT domain-containing protein</fullName>
    </submittedName>
</protein>
<feature type="chain" id="PRO_5033012584" evidence="1">
    <location>
        <begin position="21"/>
        <end position="1169"/>
    </location>
</feature>
<keyword evidence="1" id="KW-0732">Signal</keyword>
<feature type="signal peptide" evidence="1">
    <location>
        <begin position="1"/>
        <end position="20"/>
    </location>
</feature>
<dbReference type="EMBL" id="WWCX01000001">
    <property type="protein sequence ID" value="MYM92790.1"/>
    <property type="molecule type" value="Genomic_DNA"/>
</dbReference>
<organism evidence="3 4">
    <name type="scientific">Duganella vulcania</name>
    <dbReference type="NCBI Taxonomy" id="2692166"/>
    <lineage>
        <taxon>Bacteria</taxon>
        <taxon>Pseudomonadati</taxon>
        <taxon>Pseudomonadota</taxon>
        <taxon>Betaproteobacteria</taxon>
        <taxon>Burkholderiales</taxon>
        <taxon>Oxalobacteraceae</taxon>
        <taxon>Telluria group</taxon>
        <taxon>Duganella</taxon>
    </lineage>
</organism>
<accession>A0A845GGZ9</accession>
<name>A0A845GGZ9_9BURK</name>
<dbReference type="AlphaFoldDB" id="A0A845GGZ9"/>
<evidence type="ECO:0000313" key="3">
    <source>
        <dbReference type="EMBL" id="MYM92790.1"/>
    </source>
</evidence>
<gene>
    <name evidence="3" type="ORF">GTP90_02810</name>
</gene>
<dbReference type="Proteomes" id="UP000447355">
    <property type="component" value="Unassembled WGS sequence"/>
</dbReference>
<reference evidence="3" key="1">
    <citation type="submission" date="2019-12" db="EMBL/GenBank/DDBJ databases">
        <title>Novel species isolated from a subtropical stream in China.</title>
        <authorList>
            <person name="Lu H."/>
        </authorList>
    </citation>
    <scope>NUCLEOTIDE SEQUENCE [LARGE SCALE GENOMIC DNA]</scope>
    <source>
        <strain evidence="3">FT81W</strain>
    </source>
</reference>
<evidence type="ECO:0000259" key="2">
    <source>
        <dbReference type="Pfam" id="PF12770"/>
    </source>
</evidence>